<dbReference type="InterPro" id="IPR003593">
    <property type="entry name" value="AAA+_ATPase"/>
</dbReference>
<protein>
    <submittedName>
        <fullName evidence="5">ABC transporter ATP-binding protein</fullName>
    </submittedName>
</protein>
<evidence type="ECO:0000259" key="4">
    <source>
        <dbReference type="PROSITE" id="PS50893"/>
    </source>
</evidence>
<accession>A0ABV6DLK0</accession>
<evidence type="ECO:0000256" key="1">
    <source>
        <dbReference type="ARBA" id="ARBA00022448"/>
    </source>
</evidence>
<name>A0ABV6DLK0_9BACL</name>
<dbReference type="SUPFAM" id="SSF52540">
    <property type="entry name" value="P-loop containing nucleoside triphosphate hydrolases"/>
    <property type="match status" value="1"/>
</dbReference>
<keyword evidence="1" id="KW-0813">Transport</keyword>
<dbReference type="InterPro" id="IPR051782">
    <property type="entry name" value="ABC_Transporter_VariousFunc"/>
</dbReference>
<gene>
    <name evidence="5" type="ORF">ACFFK0_13815</name>
</gene>
<dbReference type="PROSITE" id="PS50893">
    <property type="entry name" value="ABC_TRANSPORTER_2"/>
    <property type="match status" value="1"/>
</dbReference>
<organism evidence="5 6">
    <name type="scientific">Paenibacillus chartarius</name>
    <dbReference type="NCBI Taxonomy" id="747481"/>
    <lineage>
        <taxon>Bacteria</taxon>
        <taxon>Bacillati</taxon>
        <taxon>Bacillota</taxon>
        <taxon>Bacilli</taxon>
        <taxon>Bacillales</taxon>
        <taxon>Paenibacillaceae</taxon>
        <taxon>Paenibacillus</taxon>
    </lineage>
</organism>
<feature type="domain" description="ABC transporter" evidence="4">
    <location>
        <begin position="1"/>
        <end position="224"/>
    </location>
</feature>
<dbReference type="PANTHER" id="PTHR42939">
    <property type="entry name" value="ABC TRANSPORTER ATP-BINDING PROTEIN ALBC-RELATED"/>
    <property type="match status" value="1"/>
</dbReference>
<dbReference type="GO" id="GO:0005524">
    <property type="term" value="F:ATP binding"/>
    <property type="evidence" value="ECO:0007669"/>
    <property type="project" value="UniProtKB-KW"/>
</dbReference>
<comment type="caution">
    <text evidence="5">The sequence shown here is derived from an EMBL/GenBank/DDBJ whole genome shotgun (WGS) entry which is preliminary data.</text>
</comment>
<dbReference type="InterPro" id="IPR003439">
    <property type="entry name" value="ABC_transporter-like_ATP-bd"/>
</dbReference>
<dbReference type="CDD" id="cd03230">
    <property type="entry name" value="ABC_DR_subfamily_A"/>
    <property type="match status" value="1"/>
</dbReference>
<dbReference type="PANTHER" id="PTHR42939:SF1">
    <property type="entry name" value="ABC TRANSPORTER ATP-BINDING PROTEIN ALBC-RELATED"/>
    <property type="match status" value="1"/>
</dbReference>
<keyword evidence="6" id="KW-1185">Reference proteome</keyword>
<sequence>MKLEVSNLIKRYKTPVLNGVSFQLQSGKIYCLLGRNGAGKTTLMKILSGSLPFDEGVVLFDGGKEFYREVVYVPETPVLLEYLTGYENLDFVSKLNHIPMEPAEMNEYIERSGLSSFIDKLAVSYSHGMKHQLALAIAQLLGPKVLLLDEPLVSLDPINIRLIREQLIHYARQGHIVLISTHMIPIASRISDEILILSEGTVFQSRNEFSEEELEAYVLNIMNVGL</sequence>
<dbReference type="RefSeq" id="WP_377470867.1">
    <property type="nucleotide sequence ID" value="NZ_JBHLWN010000053.1"/>
</dbReference>
<keyword evidence="3 5" id="KW-0067">ATP-binding</keyword>
<dbReference type="InterPro" id="IPR027417">
    <property type="entry name" value="P-loop_NTPase"/>
</dbReference>
<dbReference type="Proteomes" id="UP001589776">
    <property type="component" value="Unassembled WGS sequence"/>
</dbReference>
<dbReference type="Pfam" id="PF00005">
    <property type="entry name" value="ABC_tran"/>
    <property type="match status" value="1"/>
</dbReference>
<keyword evidence="2" id="KW-0547">Nucleotide-binding</keyword>
<dbReference type="EMBL" id="JBHLWN010000053">
    <property type="protein sequence ID" value="MFC0213519.1"/>
    <property type="molecule type" value="Genomic_DNA"/>
</dbReference>
<evidence type="ECO:0000256" key="3">
    <source>
        <dbReference type="ARBA" id="ARBA00022840"/>
    </source>
</evidence>
<evidence type="ECO:0000256" key="2">
    <source>
        <dbReference type="ARBA" id="ARBA00022741"/>
    </source>
</evidence>
<reference evidence="5 6" key="1">
    <citation type="submission" date="2024-09" db="EMBL/GenBank/DDBJ databases">
        <authorList>
            <person name="Sun Q."/>
            <person name="Mori K."/>
        </authorList>
    </citation>
    <scope>NUCLEOTIDE SEQUENCE [LARGE SCALE GENOMIC DNA]</scope>
    <source>
        <strain evidence="5 6">CCM 7759</strain>
    </source>
</reference>
<proteinExistence type="predicted"/>
<evidence type="ECO:0000313" key="6">
    <source>
        <dbReference type="Proteomes" id="UP001589776"/>
    </source>
</evidence>
<evidence type="ECO:0000313" key="5">
    <source>
        <dbReference type="EMBL" id="MFC0213519.1"/>
    </source>
</evidence>
<dbReference type="Gene3D" id="3.40.50.300">
    <property type="entry name" value="P-loop containing nucleotide triphosphate hydrolases"/>
    <property type="match status" value="1"/>
</dbReference>
<dbReference type="SMART" id="SM00382">
    <property type="entry name" value="AAA"/>
    <property type="match status" value="1"/>
</dbReference>